<evidence type="ECO:0000313" key="2">
    <source>
        <dbReference type="EMBL" id="GBP37303.1"/>
    </source>
</evidence>
<reference evidence="2 3" key="1">
    <citation type="journal article" date="2019" name="Commun. Biol.">
        <title>The bagworm genome reveals a unique fibroin gene that provides high tensile strength.</title>
        <authorList>
            <person name="Kono N."/>
            <person name="Nakamura H."/>
            <person name="Ohtoshi R."/>
            <person name="Tomita M."/>
            <person name="Numata K."/>
            <person name="Arakawa K."/>
        </authorList>
    </citation>
    <scope>NUCLEOTIDE SEQUENCE [LARGE SCALE GENOMIC DNA]</scope>
</reference>
<evidence type="ECO:0000256" key="1">
    <source>
        <dbReference type="SAM" id="MobiDB-lite"/>
    </source>
</evidence>
<sequence length="173" mass="19171">MRRERYEEGSKGTRTKMGFKIGSRSVSDLGQYTARDSLSIRKDPRAEASKQIRQHCRRPIVVLFGVTKRLIAIRTSRRGPNAPALGGAAAAPATAPTTVHCGPELARVEVTLRSRGRSVRNRVSGTRRTRHEASSTTVILDVDMDGTTFFEITGTVTFRWEILIFFGKSPDPL</sequence>
<organism evidence="2 3">
    <name type="scientific">Eumeta variegata</name>
    <name type="common">Bagworm moth</name>
    <name type="synonym">Eumeta japonica</name>
    <dbReference type="NCBI Taxonomy" id="151549"/>
    <lineage>
        <taxon>Eukaryota</taxon>
        <taxon>Metazoa</taxon>
        <taxon>Ecdysozoa</taxon>
        <taxon>Arthropoda</taxon>
        <taxon>Hexapoda</taxon>
        <taxon>Insecta</taxon>
        <taxon>Pterygota</taxon>
        <taxon>Neoptera</taxon>
        <taxon>Endopterygota</taxon>
        <taxon>Lepidoptera</taxon>
        <taxon>Glossata</taxon>
        <taxon>Ditrysia</taxon>
        <taxon>Tineoidea</taxon>
        <taxon>Psychidae</taxon>
        <taxon>Oiketicinae</taxon>
        <taxon>Eumeta</taxon>
    </lineage>
</organism>
<protein>
    <submittedName>
        <fullName evidence="2">Uncharacterized protein</fullName>
    </submittedName>
</protein>
<feature type="region of interest" description="Disordered" evidence="1">
    <location>
        <begin position="1"/>
        <end position="22"/>
    </location>
</feature>
<feature type="compositionally biased region" description="Basic and acidic residues" evidence="1">
    <location>
        <begin position="1"/>
        <end position="11"/>
    </location>
</feature>
<accession>A0A4C1VF97</accession>
<dbReference type="Proteomes" id="UP000299102">
    <property type="component" value="Unassembled WGS sequence"/>
</dbReference>
<dbReference type="EMBL" id="BGZK01000331">
    <property type="protein sequence ID" value="GBP37303.1"/>
    <property type="molecule type" value="Genomic_DNA"/>
</dbReference>
<keyword evidence="3" id="KW-1185">Reference proteome</keyword>
<proteinExistence type="predicted"/>
<name>A0A4C1VF97_EUMVA</name>
<evidence type="ECO:0000313" key="3">
    <source>
        <dbReference type="Proteomes" id="UP000299102"/>
    </source>
</evidence>
<gene>
    <name evidence="2" type="ORF">EVAR_35737_1</name>
</gene>
<comment type="caution">
    <text evidence="2">The sequence shown here is derived from an EMBL/GenBank/DDBJ whole genome shotgun (WGS) entry which is preliminary data.</text>
</comment>
<dbReference type="AlphaFoldDB" id="A0A4C1VF97"/>